<dbReference type="EMBL" id="BART01025381">
    <property type="protein sequence ID" value="GAH00199.1"/>
    <property type="molecule type" value="Genomic_DNA"/>
</dbReference>
<evidence type="ECO:0000313" key="2">
    <source>
        <dbReference type="EMBL" id="GAH00199.1"/>
    </source>
</evidence>
<proteinExistence type="predicted"/>
<organism evidence="2">
    <name type="scientific">marine sediment metagenome</name>
    <dbReference type="NCBI Taxonomy" id="412755"/>
    <lineage>
        <taxon>unclassified sequences</taxon>
        <taxon>metagenomes</taxon>
        <taxon>ecological metagenomes</taxon>
    </lineage>
</organism>
<dbReference type="CDD" id="cd02901">
    <property type="entry name" value="Macro_Poa1p-like"/>
    <property type="match status" value="1"/>
</dbReference>
<dbReference type="PROSITE" id="PS51154">
    <property type="entry name" value="MACRO"/>
    <property type="match status" value="1"/>
</dbReference>
<evidence type="ECO:0000259" key="1">
    <source>
        <dbReference type="PROSITE" id="PS51154"/>
    </source>
</evidence>
<dbReference type="InterPro" id="IPR050892">
    <property type="entry name" value="ADP-ribose_metab_enzymes"/>
</dbReference>
<protein>
    <recommendedName>
        <fullName evidence="1">Macro domain-containing protein</fullName>
    </recommendedName>
</protein>
<comment type="caution">
    <text evidence="2">The sequence shown here is derived from an EMBL/GenBank/DDBJ whole genome shotgun (WGS) entry which is preliminary data.</text>
</comment>
<dbReference type="Gene3D" id="3.40.220.10">
    <property type="entry name" value="Leucine Aminopeptidase, subunit E, domain 1"/>
    <property type="match status" value="1"/>
</dbReference>
<dbReference type="PANTHER" id="PTHR12521">
    <property type="entry name" value="PROTEIN C6ORF130"/>
    <property type="match status" value="1"/>
</dbReference>
<dbReference type="PANTHER" id="PTHR12521:SF0">
    <property type="entry name" value="ADP-RIBOSE GLYCOHYDROLASE OARD1"/>
    <property type="match status" value="1"/>
</dbReference>
<dbReference type="InterPro" id="IPR002589">
    <property type="entry name" value="Macro_dom"/>
</dbReference>
<name>X1D507_9ZZZZ</name>
<feature type="domain" description="Macro" evidence="1">
    <location>
        <begin position="7"/>
        <end position="156"/>
    </location>
</feature>
<dbReference type="InterPro" id="IPR043472">
    <property type="entry name" value="Macro_dom-like"/>
</dbReference>
<sequence length="156" mass="17826">MTGTPPVSERNTQVATYANITHIQGDLFESNTSLCHCVSSDLSFGKGIAKSFRDRYGGEDQLQEQPHQIGDTPYLERDGIVIFYLVTKKLYHQKPTYDSIEKSLETMRDIMIQKHIHDISMPRIGCGLDKKNWTEIEKILGRVFKDTDIKISVYSL</sequence>
<dbReference type="AlphaFoldDB" id="X1D507"/>
<dbReference type="GO" id="GO:0140291">
    <property type="term" value="P:peptidyl-glutamate ADP-deribosylation"/>
    <property type="evidence" value="ECO:0007669"/>
    <property type="project" value="TreeGrafter"/>
</dbReference>
<dbReference type="SUPFAM" id="SSF52949">
    <property type="entry name" value="Macro domain-like"/>
    <property type="match status" value="1"/>
</dbReference>
<reference evidence="2" key="1">
    <citation type="journal article" date="2014" name="Front. Microbiol.">
        <title>High frequency of phylogenetically diverse reductive dehalogenase-homologous genes in deep subseafloor sedimentary metagenomes.</title>
        <authorList>
            <person name="Kawai M."/>
            <person name="Futagami T."/>
            <person name="Toyoda A."/>
            <person name="Takaki Y."/>
            <person name="Nishi S."/>
            <person name="Hori S."/>
            <person name="Arai W."/>
            <person name="Tsubouchi T."/>
            <person name="Morono Y."/>
            <person name="Uchiyama I."/>
            <person name="Ito T."/>
            <person name="Fujiyama A."/>
            <person name="Inagaki F."/>
            <person name="Takami H."/>
        </authorList>
    </citation>
    <scope>NUCLEOTIDE SEQUENCE</scope>
    <source>
        <strain evidence="2">Expedition CK06-06</strain>
    </source>
</reference>
<accession>X1D507</accession>
<gene>
    <name evidence="2" type="ORF">S01H4_45569</name>
</gene>